<organism evidence="1 2">
    <name type="scientific">Acetobacter orientalis</name>
    <dbReference type="NCBI Taxonomy" id="146474"/>
    <lineage>
        <taxon>Bacteria</taxon>
        <taxon>Pseudomonadati</taxon>
        <taxon>Pseudomonadota</taxon>
        <taxon>Alphaproteobacteria</taxon>
        <taxon>Acetobacterales</taxon>
        <taxon>Acetobacteraceae</taxon>
        <taxon>Acetobacter</taxon>
    </lineage>
</organism>
<accession>A0A2Z5ZII8</accession>
<name>A0A2Z5ZII8_9PROT</name>
<proteinExistence type="predicted"/>
<evidence type="ECO:0000313" key="2">
    <source>
        <dbReference type="Proteomes" id="UP000270034"/>
    </source>
</evidence>
<gene>
    <name evidence="1" type="ORF">AcetOrient_orf02910</name>
</gene>
<protein>
    <submittedName>
        <fullName evidence="1">cAMP and cAMP-inhibited cGMP 3',5'-cyclic phosphodiesterase 10A, partial</fullName>
    </submittedName>
</protein>
<dbReference type="Proteomes" id="UP000270034">
    <property type="component" value="Chromosome"/>
</dbReference>
<evidence type="ECO:0000313" key="1">
    <source>
        <dbReference type="EMBL" id="BBC80296.1"/>
    </source>
</evidence>
<dbReference type="AlphaFoldDB" id="A0A2Z5ZII8"/>
<reference evidence="1 2" key="1">
    <citation type="submission" date="2018-02" db="EMBL/GenBank/DDBJ databases">
        <title>Acetobacter orientalis genome.</title>
        <authorList>
            <person name="Nakashima N."/>
            <person name="Tamura T."/>
        </authorList>
    </citation>
    <scope>NUCLEOTIDE SEQUENCE [LARGE SCALE GENOMIC DNA]</scope>
    <source>
        <strain evidence="1 2">FAN1</strain>
    </source>
</reference>
<sequence>MPMIAGDAVKVFLALTDVFDEKLNGIQKEMMEGAALEKSLVDIESLLENVSKYKKLKNLFNYIKIKVVIYDTDSFVDQLLESFGDNPWFLKMPSQDIDLILDNIKDLKEYLAVCSTKNCVIYYGEGVTQAQETMAQLLCKG</sequence>
<dbReference type="EMBL" id="AP018515">
    <property type="protein sequence ID" value="BBC80296.1"/>
    <property type="molecule type" value="Genomic_DNA"/>
</dbReference>
<dbReference type="KEGG" id="aot:AcetOri_orf02910"/>